<dbReference type="PANTHER" id="PTHR30349">
    <property type="entry name" value="PHAGE INTEGRASE-RELATED"/>
    <property type="match status" value="1"/>
</dbReference>
<dbReference type="EMBL" id="QPGA01000034">
    <property type="protein sequence ID" value="RDE49698.1"/>
    <property type="molecule type" value="Genomic_DNA"/>
</dbReference>
<dbReference type="AlphaFoldDB" id="A0A369XQL4"/>
<dbReference type="Proteomes" id="UP000253831">
    <property type="component" value="Unassembled WGS sequence"/>
</dbReference>
<keyword evidence="2" id="KW-0233">DNA recombination</keyword>
<dbReference type="GO" id="GO:0003677">
    <property type="term" value="F:DNA binding"/>
    <property type="evidence" value="ECO:0007669"/>
    <property type="project" value="InterPro"/>
</dbReference>
<feature type="domain" description="Tyr recombinase" evidence="3">
    <location>
        <begin position="179"/>
        <end position="376"/>
    </location>
</feature>
<evidence type="ECO:0000256" key="2">
    <source>
        <dbReference type="ARBA" id="ARBA00023172"/>
    </source>
</evidence>
<evidence type="ECO:0000256" key="1">
    <source>
        <dbReference type="ARBA" id="ARBA00022908"/>
    </source>
</evidence>
<dbReference type="GO" id="GO:0015074">
    <property type="term" value="P:DNA integration"/>
    <property type="evidence" value="ECO:0007669"/>
    <property type="project" value="UniProtKB-KW"/>
</dbReference>
<dbReference type="Gene3D" id="1.10.443.10">
    <property type="entry name" value="Intergrase catalytic core"/>
    <property type="match status" value="1"/>
</dbReference>
<evidence type="ECO:0000313" key="5">
    <source>
        <dbReference type="Proteomes" id="UP000253831"/>
    </source>
</evidence>
<dbReference type="InterPro" id="IPR050090">
    <property type="entry name" value="Tyrosine_recombinase_XerCD"/>
</dbReference>
<dbReference type="PROSITE" id="PS51898">
    <property type="entry name" value="TYR_RECOMBINASE"/>
    <property type="match status" value="1"/>
</dbReference>
<dbReference type="InterPro" id="IPR013762">
    <property type="entry name" value="Integrase-like_cat_sf"/>
</dbReference>
<organism evidence="4 5">
    <name type="scientific">Candidatus Accumulibacter meliphilus</name>
    <dbReference type="NCBI Taxonomy" id="2211374"/>
    <lineage>
        <taxon>Bacteria</taxon>
        <taxon>Pseudomonadati</taxon>
        <taxon>Pseudomonadota</taxon>
        <taxon>Betaproteobacteria</taxon>
        <taxon>Candidatus Accumulibacter</taxon>
    </lineage>
</organism>
<sequence length="376" mass="43341">MASIQKRGERFQLRVKHKLLPRPFFFTFDTEDEARTYGSQLEALLKRGIVPQELLVKPQPADDPLLTRVASDYSSQFPVTRSDSALFSVVLPEIVGVRLSGVTYRWVEQYVVELKRKRNLAPGTIRKRVGLLGRVFDWHARRVHSSGAAVANPFRLLPAGYSTYSREDSAFVTPKQDVQRDRRLSEEEAERILAALGGEKRIDRERRFTDDAAFGLLYRLIVDTGLRLFEAYRLTVDRIDLQYNVIRVEGSKGARGARKPRVVPIKVLLREPLRAWCEGRSALVFPYWDGTEEGRPGATGRLSQRFRGLFTYAEVDDFTEHDLRHEAACRWFELRHHDGRWVFSDIEICRIMGWTDPRMALRYASLRGEDLSSRLG</sequence>
<dbReference type="InterPro" id="IPR002104">
    <property type="entry name" value="Integrase_catalytic"/>
</dbReference>
<dbReference type="PANTHER" id="PTHR30349:SF64">
    <property type="entry name" value="PROPHAGE INTEGRASE INTD-RELATED"/>
    <property type="match status" value="1"/>
</dbReference>
<evidence type="ECO:0000259" key="3">
    <source>
        <dbReference type="PROSITE" id="PS51898"/>
    </source>
</evidence>
<protein>
    <submittedName>
        <fullName evidence="4">Site-specific integrase</fullName>
    </submittedName>
</protein>
<dbReference type="SUPFAM" id="SSF56349">
    <property type="entry name" value="DNA breaking-rejoining enzymes"/>
    <property type="match status" value="1"/>
</dbReference>
<dbReference type="Pfam" id="PF00589">
    <property type="entry name" value="Phage_integrase"/>
    <property type="match status" value="1"/>
</dbReference>
<gene>
    <name evidence="4" type="ORF">DVS81_15090</name>
</gene>
<comment type="caution">
    <text evidence="4">The sequence shown here is derived from an EMBL/GenBank/DDBJ whole genome shotgun (WGS) entry which is preliminary data.</text>
</comment>
<evidence type="ECO:0000313" key="4">
    <source>
        <dbReference type="EMBL" id="RDE49698.1"/>
    </source>
</evidence>
<dbReference type="InterPro" id="IPR011010">
    <property type="entry name" value="DNA_brk_join_enz"/>
</dbReference>
<reference evidence="4 5" key="1">
    <citation type="submission" date="2018-05" db="EMBL/GenBank/DDBJ databases">
        <title>Integrated omic analyses show evidence that a Ca. Accumulibacter phosphatis strain performs denitrification under micro-aerobic conditions.</title>
        <authorList>
            <person name="Camejo P.Y."/>
            <person name="Katherine M.D."/>
            <person name="Daniel N.R."/>
        </authorList>
    </citation>
    <scope>NUCLEOTIDE SEQUENCE [LARGE SCALE GENOMIC DNA]</scope>
    <source>
        <strain evidence="4">UW-LDO-IC</strain>
    </source>
</reference>
<dbReference type="GO" id="GO:0006310">
    <property type="term" value="P:DNA recombination"/>
    <property type="evidence" value="ECO:0007669"/>
    <property type="project" value="UniProtKB-KW"/>
</dbReference>
<dbReference type="CDD" id="cd00796">
    <property type="entry name" value="INT_Rci_Hp1_C"/>
    <property type="match status" value="1"/>
</dbReference>
<name>A0A369XQL4_9PROT</name>
<proteinExistence type="predicted"/>
<keyword evidence="1" id="KW-0229">DNA integration</keyword>
<accession>A0A369XQL4</accession>